<dbReference type="RefSeq" id="WP_119376465.1">
    <property type="nucleotide sequence ID" value="NZ_QWFX01000013.1"/>
</dbReference>
<proteinExistence type="predicted"/>
<feature type="region of interest" description="Disordered" evidence="1">
    <location>
        <begin position="161"/>
        <end position="190"/>
    </location>
</feature>
<dbReference type="AlphaFoldDB" id="A0A399REF0"/>
<dbReference type="InterPro" id="IPR052336">
    <property type="entry name" value="MlaD_Phospholipid_Transporter"/>
</dbReference>
<dbReference type="EMBL" id="QWFX01000013">
    <property type="protein sequence ID" value="RIJ27929.1"/>
    <property type="molecule type" value="Genomic_DNA"/>
</dbReference>
<keyword evidence="4" id="KW-1185">Reference proteome</keyword>
<sequence>MRESIFETLIGAAVVVVAGVFLWFALARGGEAASAPSGSVEIGARFSSVSGVDRGTDVRMAGVKVGTVRAIKLDVDRAEALVTMALSKDLFPLEDGASARIQAEGLLGGNYISLEPGPGFGEIEPCGENQKLFGDSGCGEILYTQGSVDLLTLFASFANGSGSGSGGAASDTESSDSSGSDEGAYPDPAE</sequence>
<evidence type="ECO:0000313" key="4">
    <source>
        <dbReference type="Proteomes" id="UP000266385"/>
    </source>
</evidence>
<organism evidence="3 4">
    <name type="scientific">Henriciella mobilis</name>
    <dbReference type="NCBI Taxonomy" id="2305467"/>
    <lineage>
        <taxon>Bacteria</taxon>
        <taxon>Pseudomonadati</taxon>
        <taxon>Pseudomonadota</taxon>
        <taxon>Alphaproteobacteria</taxon>
        <taxon>Hyphomonadales</taxon>
        <taxon>Hyphomonadaceae</taxon>
        <taxon>Henriciella</taxon>
    </lineage>
</organism>
<name>A0A399REF0_9PROT</name>
<gene>
    <name evidence="3" type="ORF">D1223_10920</name>
</gene>
<comment type="caution">
    <text evidence="3">The sequence shown here is derived from an EMBL/GenBank/DDBJ whole genome shotgun (WGS) entry which is preliminary data.</text>
</comment>
<dbReference type="OrthoDB" id="7164001at2"/>
<reference evidence="3 4" key="1">
    <citation type="submission" date="2018-08" db="EMBL/GenBank/DDBJ databases">
        <title>Henriciella mobilis sp. nov., isolated from seawater.</title>
        <authorList>
            <person name="Cheng H."/>
            <person name="Wu Y.-H."/>
            <person name="Xu X.-W."/>
            <person name="Guo L.-L."/>
        </authorList>
    </citation>
    <scope>NUCLEOTIDE SEQUENCE [LARGE SCALE GENOMIC DNA]</scope>
    <source>
        <strain evidence="3 4">JN25</strain>
    </source>
</reference>
<evidence type="ECO:0000259" key="2">
    <source>
        <dbReference type="Pfam" id="PF02470"/>
    </source>
</evidence>
<dbReference type="PANTHER" id="PTHR33371">
    <property type="entry name" value="INTERMEMBRANE PHOSPHOLIPID TRANSPORT SYSTEM BINDING PROTEIN MLAD-RELATED"/>
    <property type="match status" value="1"/>
</dbReference>
<dbReference type="PANTHER" id="PTHR33371:SF4">
    <property type="entry name" value="INTERMEMBRANE PHOSPHOLIPID TRANSPORT SYSTEM BINDING PROTEIN MLAD"/>
    <property type="match status" value="1"/>
</dbReference>
<feature type="compositionally biased region" description="Low complexity" evidence="1">
    <location>
        <begin position="168"/>
        <end position="183"/>
    </location>
</feature>
<feature type="domain" description="Mce/MlaD" evidence="2">
    <location>
        <begin position="40"/>
        <end position="117"/>
    </location>
</feature>
<dbReference type="Pfam" id="PF02470">
    <property type="entry name" value="MlaD"/>
    <property type="match status" value="1"/>
</dbReference>
<dbReference type="InterPro" id="IPR003399">
    <property type="entry name" value="Mce/MlaD"/>
</dbReference>
<dbReference type="Proteomes" id="UP000266385">
    <property type="component" value="Unassembled WGS sequence"/>
</dbReference>
<evidence type="ECO:0000256" key="1">
    <source>
        <dbReference type="SAM" id="MobiDB-lite"/>
    </source>
</evidence>
<accession>A0A399REF0</accession>
<protein>
    <submittedName>
        <fullName evidence="3">MCE family protein</fullName>
    </submittedName>
</protein>
<evidence type="ECO:0000313" key="3">
    <source>
        <dbReference type="EMBL" id="RIJ27929.1"/>
    </source>
</evidence>